<dbReference type="InterPro" id="IPR001283">
    <property type="entry name" value="CRISP-related"/>
</dbReference>
<dbReference type="SUPFAM" id="SSF55797">
    <property type="entry name" value="PR-1-like"/>
    <property type="match status" value="1"/>
</dbReference>
<dbReference type="InterPro" id="IPR014044">
    <property type="entry name" value="CAP_dom"/>
</dbReference>
<evidence type="ECO:0000313" key="2">
    <source>
        <dbReference type="EMBL" id="MED6212322.1"/>
    </source>
</evidence>
<dbReference type="InterPro" id="IPR035940">
    <property type="entry name" value="CAP_sf"/>
</dbReference>
<dbReference type="EMBL" id="JASCZI010242913">
    <property type="protein sequence ID" value="MED6212322.1"/>
    <property type="molecule type" value="Genomic_DNA"/>
</dbReference>
<dbReference type="PRINTS" id="PR00837">
    <property type="entry name" value="V5TPXLIKE"/>
</dbReference>
<sequence>MVDIRLNIWKTQRMKRLLKILVMVISLINVPSCLLAENTRNSSLEGHNIARADVGVKPLQWDKYLESLARKFVNKYIANCRMAIPRLEGINGQNVAYTLKVNATMASAVAKAWVSQKENYDSKSNKCINGHPLSCRCYLQVVWGATTHLGCAKVNCHNKKGTLFTCYYYPSGNIEGERPYTLH</sequence>
<organism evidence="2 3">
    <name type="scientific">Stylosanthes scabra</name>
    <dbReference type="NCBI Taxonomy" id="79078"/>
    <lineage>
        <taxon>Eukaryota</taxon>
        <taxon>Viridiplantae</taxon>
        <taxon>Streptophyta</taxon>
        <taxon>Embryophyta</taxon>
        <taxon>Tracheophyta</taxon>
        <taxon>Spermatophyta</taxon>
        <taxon>Magnoliopsida</taxon>
        <taxon>eudicotyledons</taxon>
        <taxon>Gunneridae</taxon>
        <taxon>Pentapetalae</taxon>
        <taxon>rosids</taxon>
        <taxon>fabids</taxon>
        <taxon>Fabales</taxon>
        <taxon>Fabaceae</taxon>
        <taxon>Papilionoideae</taxon>
        <taxon>50 kb inversion clade</taxon>
        <taxon>dalbergioids sensu lato</taxon>
        <taxon>Dalbergieae</taxon>
        <taxon>Pterocarpus clade</taxon>
        <taxon>Stylosanthes</taxon>
    </lineage>
</organism>
<dbReference type="Pfam" id="PF00188">
    <property type="entry name" value="CAP"/>
    <property type="match status" value="1"/>
</dbReference>
<feature type="domain" description="SCP" evidence="1">
    <location>
        <begin position="38"/>
        <end position="176"/>
    </location>
</feature>
<dbReference type="Proteomes" id="UP001341840">
    <property type="component" value="Unassembled WGS sequence"/>
</dbReference>
<proteinExistence type="predicted"/>
<dbReference type="Gene3D" id="3.40.33.10">
    <property type="entry name" value="CAP"/>
    <property type="match status" value="1"/>
</dbReference>
<name>A0ABU6YPI5_9FABA</name>
<keyword evidence="3" id="KW-1185">Reference proteome</keyword>
<protein>
    <recommendedName>
        <fullName evidence="1">SCP domain-containing protein</fullName>
    </recommendedName>
</protein>
<reference evidence="2 3" key="1">
    <citation type="journal article" date="2023" name="Plants (Basel)">
        <title>Bridging the Gap: Combining Genomics and Transcriptomics Approaches to Understand Stylosanthes scabra, an Orphan Legume from the Brazilian Caatinga.</title>
        <authorList>
            <person name="Ferreira-Neto J.R.C."/>
            <person name="da Silva M.D."/>
            <person name="Binneck E."/>
            <person name="de Melo N.F."/>
            <person name="da Silva R.H."/>
            <person name="de Melo A.L.T.M."/>
            <person name="Pandolfi V."/>
            <person name="Bustamante F.O."/>
            <person name="Brasileiro-Vidal A.C."/>
            <person name="Benko-Iseppon A.M."/>
        </authorList>
    </citation>
    <scope>NUCLEOTIDE SEQUENCE [LARGE SCALE GENOMIC DNA]</scope>
    <source>
        <tissue evidence="2">Leaves</tissue>
    </source>
</reference>
<dbReference type="PANTHER" id="PTHR10334">
    <property type="entry name" value="CYSTEINE-RICH SECRETORY PROTEIN-RELATED"/>
    <property type="match status" value="1"/>
</dbReference>
<evidence type="ECO:0000313" key="3">
    <source>
        <dbReference type="Proteomes" id="UP001341840"/>
    </source>
</evidence>
<dbReference type="SMART" id="SM00198">
    <property type="entry name" value="SCP"/>
    <property type="match status" value="1"/>
</dbReference>
<evidence type="ECO:0000259" key="1">
    <source>
        <dbReference type="SMART" id="SM00198"/>
    </source>
</evidence>
<accession>A0ABU6YPI5</accession>
<comment type="caution">
    <text evidence="2">The sequence shown here is derived from an EMBL/GenBank/DDBJ whole genome shotgun (WGS) entry which is preliminary data.</text>
</comment>
<gene>
    <name evidence="2" type="ORF">PIB30_082235</name>
</gene>